<organism evidence="1 2">
    <name type="scientific">Vibrio vulnificus</name>
    <dbReference type="NCBI Taxonomy" id="672"/>
    <lineage>
        <taxon>Bacteria</taxon>
        <taxon>Pseudomonadati</taxon>
        <taxon>Pseudomonadota</taxon>
        <taxon>Gammaproteobacteria</taxon>
        <taxon>Vibrionales</taxon>
        <taxon>Vibrionaceae</taxon>
        <taxon>Vibrio</taxon>
    </lineage>
</organism>
<evidence type="ECO:0000313" key="2">
    <source>
        <dbReference type="Proteomes" id="UP000863257"/>
    </source>
</evidence>
<reference evidence="1" key="1">
    <citation type="journal article" date="2018" name="Genome Biol.">
        <title>SKESA: strategic k-mer extension for scrupulous assemblies.</title>
        <authorList>
            <person name="Souvorov A."/>
            <person name="Agarwala R."/>
            <person name="Lipman D.J."/>
        </authorList>
    </citation>
    <scope>NUCLEOTIDE SEQUENCE</scope>
    <source>
        <strain evidence="1">BCW_3452</strain>
    </source>
</reference>
<evidence type="ECO:0000313" key="1">
    <source>
        <dbReference type="EMBL" id="HAS8538414.1"/>
    </source>
</evidence>
<accession>A0A8H9K5D5</accession>
<dbReference type="AlphaFoldDB" id="A0A8H9K5D5"/>
<dbReference type="EMBL" id="DACRBY010000001">
    <property type="protein sequence ID" value="HAS8538414.1"/>
    <property type="molecule type" value="Genomic_DNA"/>
</dbReference>
<proteinExistence type="predicted"/>
<dbReference type="Proteomes" id="UP000863257">
    <property type="component" value="Unassembled WGS sequence"/>
</dbReference>
<sequence length="100" mass="11275">MECHNKVITVPMIDNESILQIHVSLNSVNNAIEVDSWEQGNIVSNRFVHNDNVDATPDEVTEAIAGHFDITISDNDFPFLFLTSPQYDNVKSELMKRSTP</sequence>
<protein>
    <submittedName>
        <fullName evidence="1">Uncharacterized protein</fullName>
    </submittedName>
</protein>
<gene>
    <name evidence="1" type="ORF">I7730_01190</name>
</gene>
<name>A0A8H9K5D5_VIBVL</name>
<comment type="caution">
    <text evidence="1">The sequence shown here is derived from an EMBL/GenBank/DDBJ whole genome shotgun (WGS) entry which is preliminary data.</text>
</comment>
<reference evidence="1" key="2">
    <citation type="submission" date="2019-01" db="EMBL/GenBank/DDBJ databases">
        <authorList>
            <consortium name="NCBI Pathogen Detection Project"/>
        </authorList>
    </citation>
    <scope>NUCLEOTIDE SEQUENCE</scope>
    <source>
        <strain evidence="1">BCW_3452</strain>
    </source>
</reference>